<keyword evidence="3" id="KW-1185">Reference proteome</keyword>
<organism evidence="2 3">
    <name type="scientific">Thiothrix nivea (strain ATCC 35100 / DSM 5205 / JP2)</name>
    <dbReference type="NCBI Taxonomy" id="870187"/>
    <lineage>
        <taxon>Bacteria</taxon>
        <taxon>Pseudomonadati</taxon>
        <taxon>Pseudomonadota</taxon>
        <taxon>Gammaproteobacteria</taxon>
        <taxon>Thiotrichales</taxon>
        <taxon>Thiotrichaceae</taxon>
        <taxon>Thiothrix</taxon>
    </lineage>
</organism>
<evidence type="ECO:0000313" key="3">
    <source>
        <dbReference type="Proteomes" id="UP000005317"/>
    </source>
</evidence>
<dbReference type="EMBL" id="JH651384">
    <property type="protein sequence ID" value="EIJ33356.1"/>
    <property type="molecule type" value="Genomic_DNA"/>
</dbReference>
<dbReference type="Pfam" id="PF04233">
    <property type="entry name" value="Phage_Mu_F"/>
    <property type="match status" value="1"/>
</dbReference>
<proteinExistence type="predicted"/>
<dbReference type="OrthoDB" id="9813502at2"/>
<sequence length="412" mass="47022">MTPEVQFGNLPSLEAINFLRNKLDITTAHWDDMLKEIHVKAFTVAGATRLALLQDLRGAVDKALADGESIGQFHNRFDEIVKQHGWQFRGKYAWRTRVIYDTNMRSAHMAGKWEQIQRSKKTFPYLQYRTAGDSRVRPEHARWDNLILPVDDPFWDTHYPPNGWGCRCTVRSLSAREMERKGLKVGERPEIISPDTPDRVNTRTGEVYGKVPDGIDTGWDYNVGKAWLAPEDDFGRILVQQQPAIRAQIDSYIDEVSRPFQAAFEGWAKQVINKEYPFRRHQVVVGYVKSAVITHALEKGVKLETATIAIDANQLQHMRRDAKAEWEKSIPDEFILNLPTEIASPTAILWESSTNNILYIFGTAQDGRDMKVFVALNFKRKGDVTNSIRSGGLIPRISLQNAGEYQVIWGKI</sequence>
<accession>A0A656HD29</accession>
<dbReference type="NCBIfam" id="TIGR01641">
    <property type="entry name" value="phageSPP1_gp7"/>
    <property type="match status" value="1"/>
</dbReference>
<dbReference type="InterPro" id="IPR006528">
    <property type="entry name" value="Phage_head_morphogenesis_dom"/>
</dbReference>
<dbReference type="AlphaFoldDB" id="A0A656HD29"/>
<dbReference type="RefSeq" id="WP_002707310.1">
    <property type="nucleotide sequence ID" value="NZ_JH651384.1"/>
</dbReference>
<evidence type="ECO:0000259" key="1">
    <source>
        <dbReference type="Pfam" id="PF04233"/>
    </source>
</evidence>
<dbReference type="Proteomes" id="UP000005317">
    <property type="component" value="Unassembled WGS sequence"/>
</dbReference>
<name>A0A656HD29_THINJ</name>
<evidence type="ECO:0000313" key="2">
    <source>
        <dbReference type="EMBL" id="EIJ33356.1"/>
    </source>
</evidence>
<protein>
    <submittedName>
        <fullName evidence="2">Phage head morphogenesis protein, SPP1 gp7 family</fullName>
    </submittedName>
</protein>
<reference evidence="3" key="1">
    <citation type="journal article" date="2011" name="Stand. Genomic Sci.">
        <title>Genome sequence of the filamentous, gliding Thiothrix nivea neotype strain (JP2(T)).</title>
        <authorList>
            <person name="Lapidus A."/>
            <person name="Nolan M."/>
            <person name="Lucas S."/>
            <person name="Glavina Del Rio T."/>
            <person name="Tice H."/>
            <person name="Cheng J.F."/>
            <person name="Tapia R."/>
            <person name="Han C."/>
            <person name="Goodwin L."/>
            <person name="Pitluck S."/>
            <person name="Liolios K."/>
            <person name="Pagani I."/>
            <person name="Ivanova N."/>
            <person name="Huntemann M."/>
            <person name="Mavromatis K."/>
            <person name="Mikhailova N."/>
            <person name="Pati A."/>
            <person name="Chen A."/>
            <person name="Palaniappan K."/>
            <person name="Land M."/>
            <person name="Brambilla E.M."/>
            <person name="Rohde M."/>
            <person name="Abt B."/>
            <person name="Verbarg S."/>
            <person name="Goker M."/>
            <person name="Bristow J."/>
            <person name="Eisen J.A."/>
            <person name="Markowitz V."/>
            <person name="Hugenholtz P."/>
            <person name="Kyrpides N.C."/>
            <person name="Klenk H.P."/>
            <person name="Woyke T."/>
        </authorList>
    </citation>
    <scope>NUCLEOTIDE SEQUENCE [LARGE SCALE GENOMIC DNA]</scope>
    <source>
        <strain evidence="3">ATCC 35100 / DSM 5205 / JP2</strain>
    </source>
</reference>
<gene>
    <name evidence="2" type="ORF">Thini_0719</name>
</gene>
<feature type="domain" description="Phage head morphogenesis" evidence="1">
    <location>
        <begin position="55"/>
        <end position="170"/>
    </location>
</feature>